<dbReference type="EMBL" id="UGEB01000001">
    <property type="protein sequence ID" value="STK93393.1"/>
    <property type="molecule type" value="Genomic_DNA"/>
</dbReference>
<gene>
    <name evidence="1" type="ORF">NCTC8179_04189</name>
</gene>
<protein>
    <submittedName>
        <fullName evidence="1">Uncharacterized protein</fullName>
    </submittedName>
</protein>
<reference evidence="1 2" key="1">
    <citation type="submission" date="2018-06" db="EMBL/GenBank/DDBJ databases">
        <authorList>
            <consortium name="Pathogen Informatics"/>
            <person name="Doyle S."/>
        </authorList>
    </citation>
    <scope>NUCLEOTIDE SEQUENCE [LARGE SCALE GENOMIC DNA]</scope>
    <source>
        <strain evidence="1 2">NCTC8179</strain>
    </source>
</reference>
<evidence type="ECO:0000313" key="1">
    <source>
        <dbReference type="EMBL" id="STK93393.1"/>
    </source>
</evidence>
<sequence>MRAFTEVRVSNKIYDAHFDLLGRHAYQVK</sequence>
<name>A0A377A214_ECOLX</name>
<organism evidence="1 2">
    <name type="scientific">Escherichia coli</name>
    <dbReference type="NCBI Taxonomy" id="562"/>
    <lineage>
        <taxon>Bacteria</taxon>
        <taxon>Pseudomonadati</taxon>
        <taxon>Pseudomonadota</taxon>
        <taxon>Gammaproteobacteria</taxon>
        <taxon>Enterobacterales</taxon>
        <taxon>Enterobacteriaceae</taxon>
        <taxon>Escherichia</taxon>
    </lineage>
</organism>
<dbReference type="AlphaFoldDB" id="A0A377A214"/>
<proteinExistence type="predicted"/>
<evidence type="ECO:0000313" key="2">
    <source>
        <dbReference type="Proteomes" id="UP000255543"/>
    </source>
</evidence>
<accession>A0A377A214</accession>
<dbReference type="Proteomes" id="UP000255543">
    <property type="component" value="Unassembled WGS sequence"/>
</dbReference>